<feature type="transmembrane region" description="Helical" evidence="2">
    <location>
        <begin position="451"/>
        <end position="470"/>
    </location>
</feature>
<keyword evidence="2" id="KW-0812">Transmembrane</keyword>
<feature type="transmembrane region" description="Helical" evidence="2">
    <location>
        <begin position="427"/>
        <end position="444"/>
    </location>
</feature>
<evidence type="ECO:0000313" key="3">
    <source>
        <dbReference type="EMBL" id="RNL39455.1"/>
    </source>
</evidence>
<keyword evidence="2" id="KW-1133">Transmembrane helix</keyword>
<name>A0A3N0AX70_9ACTN</name>
<protein>
    <recommendedName>
        <fullName evidence="5">Glycosyltransferase RgtA/B/C/D-like domain-containing protein</fullName>
    </recommendedName>
</protein>
<dbReference type="AlphaFoldDB" id="A0A3N0AX70"/>
<feature type="transmembrane region" description="Helical" evidence="2">
    <location>
        <begin position="533"/>
        <end position="553"/>
    </location>
</feature>
<feature type="transmembrane region" description="Helical" evidence="2">
    <location>
        <begin position="338"/>
        <end position="357"/>
    </location>
</feature>
<keyword evidence="4" id="KW-1185">Reference proteome</keyword>
<organism evidence="3 4">
    <name type="scientific">Slackia equolifaciens</name>
    <dbReference type="NCBI Taxonomy" id="498718"/>
    <lineage>
        <taxon>Bacteria</taxon>
        <taxon>Bacillati</taxon>
        <taxon>Actinomycetota</taxon>
        <taxon>Coriobacteriia</taxon>
        <taxon>Eggerthellales</taxon>
        <taxon>Eggerthellaceae</taxon>
        <taxon>Slackia</taxon>
    </lineage>
</organism>
<dbReference type="EMBL" id="QIBX01000012">
    <property type="protein sequence ID" value="RNL39455.1"/>
    <property type="molecule type" value="Genomic_DNA"/>
</dbReference>
<feature type="compositionally biased region" description="Polar residues" evidence="1">
    <location>
        <begin position="258"/>
        <end position="271"/>
    </location>
</feature>
<proteinExistence type="predicted"/>
<comment type="caution">
    <text evidence="3">The sequence shown here is derived from an EMBL/GenBank/DDBJ whole genome shotgun (WGS) entry which is preliminary data.</text>
</comment>
<dbReference type="RefSeq" id="WP_123209116.1">
    <property type="nucleotide sequence ID" value="NZ_JBHTHO010000007.1"/>
</dbReference>
<evidence type="ECO:0008006" key="5">
    <source>
        <dbReference type="Google" id="ProtNLM"/>
    </source>
</evidence>
<feature type="transmembrane region" description="Helical" evidence="2">
    <location>
        <begin position="485"/>
        <end position="502"/>
    </location>
</feature>
<feature type="compositionally biased region" description="Basic and acidic residues" evidence="1">
    <location>
        <begin position="243"/>
        <end position="253"/>
    </location>
</feature>
<feature type="transmembrane region" description="Helical" evidence="2">
    <location>
        <begin position="214"/>
        <end position="233"/>
    </location>
</feature>
<dbReference type="Proteomes" id="UP000269591">
    <property type="component" value="Unassembled WGS sequence"/>
</dbReference>
<evidence type="ECO:0000256" key="1">
    <source>
        <dbReference type="SAM" id="MobiDB-lite"/>
    </source>
</evidence>
<evidence type="ECO:0000256" key="2">
    <source>
        <dbReference type="SAM" id="Phobius"/>
    </source>
</evidence>
<reference evidence="4" key="1">
    <citation type="submission" date="2018-05" db="EMBL/GenBank/DDBJ databases">
        <title>Genome Sequencing of selected type strains of the family Eggerthellaceae.</title>
        <authorList>
            <person name="Danylec N."/>
            <person name="Stoll D.A."/>
            <person name="Doetsch A."/>
            <person name="Huch M."/>
        </authorList>
    </citation>
    <scope>NUCLEOTIDE SEQUENCE [LARGE SCALE GENOMIC DNA]</scope>
    <source>
        <strain evidence="4">DSM 24851</strain>
    </source>
</reference>
<feature type="region of interest" description="Disordered" evidence="1">
    <location>
        <begin position="243"/>
        <end position="275"/>
    </location>
</feature>
<feature type="transmembrane region" description="Helical" evidence="2">
    <location>
        <begin position="129"/>
        <end position="149"/>
    </location>
</feature>
<evidence type="ECO:0000313" key="4">
    <source>
        <dbReference type="Proteomes" id="UP000269591"/>
    </source>
</evidence>
<gene>
    <name evidence="3" type="ORF">DMP06_07495</name>
</gene>
<keyword evidence="2" id="KW-0472">Membrane</keyword>
<accession>A0A3N0AX70</accession>
<feature type="transmembrane region" description="Helical" evidence="2">
    <location>
        <begin position="187"/>
        <end position="208"/>
    </location>
</feature>
<sequence>MKRSDSKHDIAASMRQPAIDSIAGRIIYAAITLLLAVGLVGVSLLNGMAWDGEKPGEITYHERFAHYIDEDQYARLADALIHGSLSLDLPVSDELAQLENPYDYGARYEASDGGANPIFWDHAFYGGKYYCYFGVVPAVLVFAPYQLITGQWLDTSAAVVALGVATVGAMALLCYRIARRFFGSSVTLATLIATLLFLFAGSNVVYLVFVARFYSVPILSSLALTFLGLWFWLGARKEAQDGSLAPRRDDASGKEPSGPSSHANRTISTHVSLKRADSARSTTRLSAWHLAAGSLCMALNLGCRPQFVLACFLAIPLFWNEIRHERLLFSRRGAKETAAALIPFALVFAPLLWYNWARFGSVLDFGSSYNLTGFDMTQYHQRLLLTPVLLFYYLLQPINPSFTFPFVETTEMARPVGWAPMEPMFGGYFWLVPMALLVFLLPAVRRELKERGLWGSTLCMLAFAAVVLIVDTRTAGVTQRYFGDFGWYIVLAAAFVMLALQAQKDELVERVRHLSGRIYLNVAPLGVRHRKAIAAFIACALIFALAVGALSLFSPERYDSIAAFNPTLWEAIVRAVG</sequence>
<dbReference type="OrthoDB" id="2062742at2"/>
<feature type="transmembrane region" description="Helical" evidence="2">
    <location>
        <begin position="155"/>
        <end position="175"/>
    </location>
</feature>
<feature type="transmembrane region" description="Helical" evidence="2">
    <location>
        <begin position="26"/>
        <end position="45"/>
    </location>
</feature>